<dbReference type="RefSeq" id="WP_066813481.1">
    <property type="nucleotide sequence ID" value="NZ_CP012661.1"/>
</dbReference>
<organism evidence="1 2">
    <name type="scientific">Frigidibacter mobilis</name>
    <dbReference type="NCBI Taxonomy" id="1335048"/>
    <lineage>
        <taxon>Bacteria</taxon>
        <taxon>Pseudomonadati</taxon>
        <taxon>Pseudomonadota</taxon>
        <taxon>Alphaproteobacteria</taxon>
        <taxon>Rhodobacterales</taxon>
        <taxon>Paracoccaceae</taxon>
        <taxon>Frigidibacter</taxon>
    </lineage>
</organism>
<dbReference type="Gene3D" id="1.25.40.380">
    <property type="entry name" value="Protein of unknown function DUF1810"/>
    <property type="match status" value="1"/>
</dbReference>
<dbReference type="Proteomes" id="UP000076128">
    <property type="component" value="Chromosome"/>
</dbReference>
<gene>
    <name evidence="1" type="ORF">AKL17_2365</name>
</gene>
<evidence type="ECO:0000313" key="2">
    <source>
        <dbReference type="Proteomes" id="UP000076128"/>
    </source>
</evidence>
<name>A0A159Z3G7_9RHOB</name>
<protein>
    <recommendedName>
        <fullName evidence="3">DUF1810 domain-containing protein</fullName>
    </recommendedName>
</protein>
<dbReference type="EMBL" id="CP012661">
    <property type="protein sequence ID" value="AMY69611.1"/>
    <property type="molecule type" value="Genomic_DNA"/>
</dbReference>
<accession>A0A159Z3G7</accession>
<evidence type="ECO:0008006" key="3">
    <source>
        <dbReference type="Google" id="ProtNLM"/>
    </source>
</evidence>
<evidence type="ECO:0000313" key="1">
    <source>
        <dbReference type="EMBL" id="AMY69611.1"/>
    </source>
</evidence>
<keyword evidence="2" id="KW-1185">Reference proteome</keyword>
<dbReference type="InterPro" id="IPR014937">
    <property type="entry name" value="DUF1810"/>
</dbReference>
<dbReference type="PATRIC" id="fig|1335048.3.peg.2464"/>
<dbReference type="KEGG" id="daa:AKL17_2365"/>
<dbReference type="Pfam" id="PF08837">
    <property type="entry name" value="DUF1810"/>
    <property type="match status" value="1"/>
</dbReference>
<sequence>MGLQRFHAAQADTYAGALAELQAGQKRSHWMWFIFPQLASLGRSATARFYGIADLAEARAYQADPVLGPRLLACAEAMLLHPERSVEAILGPVDALKLRSSATLFAAAAPGSAAAQVMGRALATFYGGEHCGATRAQVPGPQFPDQAG</sequence>
<dbReference type="AlphaFoldDB" id="A0A159Z3G7"/>
<dbReference type="OrthoDB" id="9801870at2"/>
<dbReference type="SUPFAM" id="SSF140736">
    <property type="entry name" value="Rv1873-like"/>
    <property type="match status" value="1"/>
</dbReference>
<proteinExistence type="predicted"/>
<dbReference type="STRING" id="1335048.AKL17_2365"/>
<dbReference type="InterPro" id="IPR036287">
    <property type="entry name" value="Rv1873-like_sf"/>
</dbReference>
<reference evidence="1 2" key="1">
    <citation type="submission" date="2015-09" db="EMBL/GenBank/DDBJ databases">
        <title>Complete genome sequence of Defluviimonas alba cai42t isolated from an oilfield in Xinjiang.</title>
        <authorList>
            <person name="Geng S."/>
            <person name="Pan X."/>
            <person name="Wu X."/>
        </authorList>
    </citation>
    <scope>NUCLEOTIDE SEQUENCE [LARGE SCALE GENOMIC DNA]</scope>
    <source>
        <strain evidence="2">cai42</strain>
    </source>
</reference>